<accession>A0A2T4I5W4</accession>
<dbReference type="EMBL" id="PHHF01000023">
    <property type="protein sequence ID" value="PTD25638.1"/>
    <property type="molecule type" value="Genomic_DNA"/>
</dbReference>
<proteinExistence type="predicted"/>
<evidence type="ECO:0000313" key="3">
    <source>
        <dbReference type="Proteomes" id="UP000241206"/>
    </source>
</evidence>
<reference evidence="2 3" key="1">
    <citation type="submission" date="2017-11" db="EMBL/GenBank/DDBJ databases">
        <title>Sphingomonas oleivorans sp. nov., isolated from oil-contaminated soil.</title>
        <authorList>
            <person name="Wang L."/>
            <person name="Chen L."/>
        </authorList>
    </citation>
    <scope>NUCLEOTIDE SEQUENCE [LARGE SCALE GENOMIC DNA]</scope>
    <source>
        <strain evidence="2 3">K101</strain>
    </source>
</reference>
<keyword evidence="1" id="KW-0732">Signal</keyword>
<name>A0A2T4I5W4_9SPHN</name>
<comment type="caution">
    <text evidence="2">The sequence shown here is derived from an EMBL/GenBank/DDBJ whole genome shotgun (WGS) entry which is preliminary data.</text>
</comment>
<organism evidence="2 3">
    <name type="scientific">Edaphosphingomonas fennica</name>
    <dbReference type="NCBI Taxonomy" id="114404"/>
    <lineage>
        <taxon>Bacteria</taxon>
        <taxon>Pseudomonadati</taxon>
        <taxon>Pseudomonadota</taxon>
        <taxon>Alphaproteobacteria</taxon>
        <taxon>Sphingomonadales</taxon>
        <taxon>Rhizorhabdaceae</taxon>
        <taxon>Edaphosphingomonas</taxon>
    </lineage>
</organism>
<protein>
    <recommendedName>
        <fullName evidence="4">S9 family peptidase</fullName>
    </recommendedName>
</protein>
<evidence type="ECO:0000313" key="2">
    <source>
        <dbReference type="EMBL" id="PTD25638.1"/>
    </source>
</evidence>
<evidence type="ECO:0000256" key="1">
    <source>
        <dbReference type="SAM" id="SignalP"/>
    </source>
</evidence>
<dbReference type="Proteomes" id="UP000241206">
    <property type="component" value="Unassembled WGS sequence"/>
</dbReference>
<feature type="chain" id="PRO_5015492777" description="S9 family peptidase" evidence="1">
    <location>
        <begin position="22"/>
        <end position="139"/>
    </location>
</feature>
<keyword evidence="3" id="KW-1185">Reference proteome</keyword>
<dbReference type="AlphaFoldDB" id="A0A2T4I5W4"/>
<feature type="signal peptide" evidence="1">
    <location>
        <begin position="1"/>
        <end position="21"/>
    </location>
</feature>
<sequence>MMGIYAKLGRLLLAVVAMAGADRGWAAGAAPPPLSLYGKLPGFERAAISPSGDRIAMVALHDNERRLIVVDRNNKLLSIQNVGNIKVRGLYWAGEDRVLLRRSETQSLGIGFTADKAEFSAMIVIPLNGEKHNPPDPAP</sequence>
<evidence type="ECO:0008006" key="4">
    <source>
        <dbReference type="Google" id="ProtNLM"/>
    </source>
</evidence>
<dbReference type="RefSeq" id="WP_107394216.1">
    <property type="nucleotide sequence ID" value="NZ_PHHF01000023.1"/>
</dbReference>
<gene>
    <name evidence="2" type="ORF">CV103_05410</name>
</gene>